<keyword evidence="3 6" id="KW-0812">Transmembrane</keyword>
<gene>
    <name evidence="7" type="ORF">EYW49_15035</name>
</gene>
<proteinExistence type="predicted"/>
<feature type="transmembrane region" description="Helical" evidence="6">
    <location>
        <begin position="40"/>
        <end position="65"/>
    </location>
</feature>
<reference evidence="7 8" key="1">
    <citation type="submission" date="2019-02" db="EMBL/GenBank/DDBJ databases">
        <title>Siculibacillus lacustris gen. nov., sp. nov., a new rosette-forming bacterium isolated from a freshwater crater lake (Lake St. Ana, Romania).</title>
        <authorList>
            <person name="Felfoldi T."/>
            <person name="Marton Z."/>
            <person name="Szabo A."/>
            <person name="Mentes A."/>
            <person name="Boka K."/>
            <person name="Marialigeti K."/>
            <person name="Mathe I."/>
            <person name="Koncz M."/>
            <person name="Schumann P."/>
            <person name="Toth E."/>
        </authorList>
    </citation>
    <scope>NUCLEOTIDE SEQUENCE [LARGE SCALE GENOMIC DNA]</scope>
    <source>
        <strain evidence="7 8">SA-279</strain>
    </source>
</reference>
<evidence type="ECO:0000256" key="3">
    <source>
        <dbReference type="ARBA" id="ARBA00022692"/>
    </source>
</evidence>
<dbReference type="InterPro" id="IPR001123">
    <property type="entry name" value="LeuE-type"/>
</dbReference>
<keyword evidence="4 6" id="KW-1133">Transmembrane helix</keyword>
<feature type="transmembrane region" description="Helical" evidence="6">
    <location>
        <begin position="71"/>
        <end position="91"/>
    </location>
</feature>
<evidence type="ECO:0000256" key="2">
    <source>
        <dbReference type="ARBA" id="ARBA00022475"/>
    </source>
</evidence>
<feature type="transmembrane region" description="Helical" evidence="6">
    <location>
        <begin position="152"/>
        <end position="173"/>
    </location>
</feature>
<accession>A0A4Q9VKI4</accession>
<comment type="subcellular location">
    <subcellularLocation>
        <location evidence="1">Cell membrane</location>
        <topology evidence="1">Multi-pass membrane protein</topology>
    </subcellularLocation>
</comment>
<evidence type="ECO:0000256" key="5">
    <source>
        <dbReference type="ARBA" id="ARBA00023136"/>
    </source>
</evidence>
<dbReference type="Pfam" id="PF01810">
    <property type="entry name" value="LysE"/>
    <property type="match status" value="1"/>
</dbReference>
<feature type="transmembrane region" description="Helical" evidence="6">
    <location>
        <begin position="185"/>
        <end position="204"/>
    </location>
</feature>
<dbReference type="Proteomes" id="UP000292781">
    <property type="component" value="Unassembled WGS sequence"/>
</dbReference>
<dbReference type="PANTHER" id="PTHR30086:SF20">
    <property type="entry name" value="ARGININE EXPORTER PROTEIN ARGO-RELATED"/>
    <property type="match status" value="1"/>
</dbReference>
<dbReference type="PANTHER" id="PTHR30086">
    <property type="entry name" value="ARGININE EXPORTER PROTEIN ARGO"/>
    <property type="match status" value="1"/>
</dbReference>
<evidence type="ECO:0000256" key="4">
    <source>
        <dbReference type="ARBA" id="ARBA00022989"/>
    </source>
</evidence>
<evidence type="ECO:0000256" key="1">
    <source>
        <dbReference type="ARBA" id="ARBA00004651"/>
    </source>
</evidence>
<feature type="transmembrane region" description="Helical" evidence="6">
    <location>
        <begin position="111"/>
        <end position="132"/>
    </location>
</feature>
<keyword evidence="5 6" id="KW-0472">Membrane</keyword>
<dbReference type="AlphaFoldDB" id="A0A4Q9VKI4"/>
<evidence type="ECO:0000256" key="6">
    <source>
        <dbReference type="SAM" id="Phobius"/>
    </source>
</evidence>
<organism evidence="7 8">
    <name type="scientific">Siculibacillus lacustris</name>
    <dbReference type="NCBI Taxonomy" id="1549641"/>
    <lineage>
        <taxon>Bacteria</taxon>
        <taxon>Pseudomonadati</taxon>
        <taxon>Pseudomonadota</taxon>
        <taxon>Alphaproteobacteria</taxon>
        <taxon>Hyphomicrobiales</taxon>
        <taxon>Ancalomicrobiaceae</taxon>
        <taxon>Siculibacillus</taxon>
    </lineage>
</organism>
<dbReference type="EMBL" id="SJFN01000023">
    <property type="protein sequence ID" value="TBW35928.1"/>
    <property type="molecule type" value="Genomic_DNA"/>
</dbReference>
<evidence type="ECO:0000313" key="7">
    <source>
        <dbReference type="EMBL" id="TBW35928.1"/>
    </source>
</evidence>
<dbReference type="GO" id="GO:0015171">
    <property type="term" value="F:amino acid transmembrane transporter activity"/>
    <property type="evidence" value="ECO:0007669"/>
    <property type="project" value="TreeGrafter"/>
</dbReference>
<feature type="transmembrane region" description="Helical" evidence="6">
    <location>
        <begin position="6"/>
        <end position="28"/>
    </location>
</feature>
<dbReference type="OrthoDB" id="9804822at2"/>
<keyword evidence="8" id="KW-1185">Reference proteome</keyword>
<dbReference type="PIRSF" id="PIRSF006324">
    <property type="entry name" value="LeuE"/>
    <property type="match status" value="1"/>
</dbReference>
<dbReference type="GO" id="GO:0005886">
    <property type="term" value="C:plasma membrane"/>
    <property type="evidence" value="ECO:0007669"/>
    <property type="project" value="UniProtKB-SubCell"/>
</dbReference>
<protein>
    <submittedName>
        <fullName evidence="7">LysE family translocator</fullName>
    </submittedName>
</protein>
<comment type="caution">
    <text evidence="7">The sequence shown here is derived from an EMBL/GenBank/DDBJ whole genome shotgun (WGS) entry which is preliminary data.</text>
</comment>
<sequence>MDWTVWLAFVAASAVLVVIPGPTVLLIVSHALGQGWRSTLPLAVGVALGDVTAMTASLAGVGALLQASATVFLAVKWIGAAYLVFLGVRLFRAGGTVTTPARSDRSVGGMLVVHAWLVTALNPKGILFFVAFLPQFVDPHAPLVGQWLLLEATFVTIAFANVLAYTACAARAGRLFGDGRMIGRVNRAGGTALVCAGLATAVFAESH</sequence>
<dbReference type="RefSeq" id="WP_131310412.1">
    <property type="nucleotide sequence ID" value="NZ_SJFN01000023.1"/>
</dbReference>
<name>A0A4Q9VKI4_9HYPH</name>
<evidence type="ECO:0000313" key="8">
    <source>
        <dbReference type="Proteomes" id="UP000292781"/>
    </source>
</evidence>
<keyword evidence="2" id="KW-1003">Cell membrane</keyword>